<dbReference type="RefSeq" id="WP_400195357.1">
    <property type="nucleotide sequence ID" value="NZ_CAYAYE010000032.1"/>
</dbReference>
<proteinExistence type="inferred from homology"/>
<dbReference type="SUPFAM" id="SSF52540">
    <property type="entry name" value="P-loop containing nucleoside triphosphate hydrolases"/>
    <property type="match status" value="1"/>
</dbReference>
<dbReference type="GO" id="GO:0016151">
    <property type="term" value="F:nickel cation binding"/>
    <property type="evidence" value="ECO:0007669"/>
    <property type="project" value="InterPro"/>
</dbReference>
<evidence type="ECO:0000313" key="7">
    <source>
        <dbReference type="EMBL" id="TQS84393.1"/>
    </source>
</evidence>
<evidence type="ECO:0000256" key="1">
    <source>
        <dbReference type="ARBA" id="ARBA00005732"/>
    </source>
</evidence>
<dbReference type="AlphaFoldDB" id="A0A8J8PEM7"/>
<keyword evidence="2" id="KW-0547">Nucleotide-binding</keyword>
<dbReference type="InterPro" id="IPR003495">
    <property type="entry name" value="CobW/HypB/UreG_nucleotide-bd"/>
</dbReference>
<comment type="similarity">
    <text evidence="1">Belongs to the SIMIBI class G3E GTPase family. UreG subfamily.</text>
</comment>
<dbReference type="Pfam" id="PF02492">
    <property type="entry name" value="cobW"/>
    <property type="match status" value="1"/>
</dbReference>
<dbReference type="EMBL" id="LVVT01000002">
    <property type="protein sequence ID" value="TQS84393.1"/>
    <property type="molecule type" value="Genomic_DNA"/>
</dbReference>
<evidence type="ECO:0000256" key="4">
    <source>
        <dbReference type="ARBA" id="ARBA00023134"/>
    </source>
</evidence>
<feature type="domain" description="CobW/HypB/UreG nucleotide-binding" evidence="6">
    <location>
        <begin position="7"/>
        <end position="166"/>
    </location>
</feature>
<protein>
    <submittedName>
        <fullName evidence="7">Urease accessory protein UreG</fullName>
    </submittedName>
</protein>
<evidence type="ECO:0000256" key="3">
    <source>
        <dbReference type="ARBA" id="ARBA00022988"/>
    </source>
</evidence>
<dbReference type="NCBIfam" id="TIGR00101">
    <property type="entry name" value="ureG"/>
    <property type="match status" value="1"/>
</dbReference>
<comment type="caution">
    <text evidence="7">The sequence shown here is derived from an EMBL/GenBank/DDBJ whole genome shotgun (WGS) entry which is preliminary data.</text>
</comment>
<dbReference type="GO" id="GO:0003924">
    <property type="term" value="F:GTPase activity"/>
    <property type="evidence" value="ECO:0007669"/>
    <property type="project" value="InterPro"/>
</dbReference>
<keyword evidence="4" id="KW-0342">GTP-binding</keyword>
<keyword evidence="3" id="KW-0996">Nickel insertion</keyword>
<dbReference type="PANTHER" id="PTHR31715">
    <property type="entry name" value="UREASE ACCESSORY PROTEIN G"/>
    <property type="match status" value="1"/>
</dbReference>
<evidence type="ECO:0000313" key="8">
    <source>
        <dbReference type="Proteomes" id="UP000752814"/>
    </source>
</evidence>
<name>A0A8J8PEM7_9ARCH</name>
<organism evidence="7 8">
    <name type="scientific">Candidatus Methanomassiliicoccus intestinalis</name>
    <dbReference type="NCBI Taxonomy" id="1406512"/>
    <lineage>
        <taxon>Archaea</taxon>
        <taxon>Methanobacteriati</taxon>
        <taxon>Thermoplasmatota</taxon>
        <taxon>Thermoplasmata</taxon>
        <taxon>Methanomassiliicoccales</taxon>
        <taxon>Methanomassiliicoccaceae</taxon>
        <taxon>Methanomassiliicoccus</taxon>
    </lineage>
</organism>
<keyword evidence="5" id="KW-0143">Chaperone</keyword>
<evidence type="ECO:0000256" key="2">
    <source>
        <dbReference type="ARBA" id="ARBA00022741"/>
    </source>
</evidence>
<dbReference type="GO" id="GO:0005525">
    <property type="term" value="F:GTP binding"/>
    <property type="evidence" value="ECO:0007669"/>
    <property type="project" value="UniProtKB-KW"/>
</dbReference>
<sequence length="214" mass="23351">MSRTLRVGIGGPIGCGKTELIEKLAPRLKNEGLNVGIVTNDIYSKEDARRMSIKLDGVISPDEIIGIETGLCPHTAVRDDPSMNLEAVNRLESENGNLDIILIESGGDNVTLTFSNKLADMFIYMIDVASGDKTVRKGGLGILKSDLLLINKIDLSPYVETTIPESETSTANLQIMKEDAAKIRPDKPTVFISLKEDNGIDEIVSYIKEKGLYL</sequence>
<accession>A0A8J8PEM7</accession>
<dbReference type="InterPro" id="IPR004400">
    <property type="entry name" value="UreG"/>
</dbReference>
<dbReference type="Gene3D" id="3.40.50.300">
    <property type="entry name" value="P-loop containing nucleotide triphosphate hydrolases"/>
    <property type="match status" value="1"/>
</dbReference>
<dbReference type="PANTHER" id="PTHR31715:SF0">
    <property type="entry name" value="UREASE ACCESSORY PROTEIN G"/>
    <property type="match status" value="1"/>
</dbReference>
<gene>
    <name evidence="7" type="ORF">A3207_06065</name>
</gene>
<reference evidence="7" key="1">
    <citation type="submission" date="2016-03" db="EMBL/GenBank/DDBJ databases">
        <authorList>
            <person name="Borrel G."/>
            <person name="Mccann A."/>
            <person name="O'Toole P.W."/>
        </authorList>
    </citation>
    <scope>NUCLEOTIDE SEQUENCE</scope>
    <source>
        <strain evidence="7">183</strain>
    </source>
</reference>
<dbReference type="GO" id="GO:0043419">
    <property type="term" value="P:urea catabolic process"/>
    <property type="evidence" value="ECO:0007669"/>
    <property type="project" value="InterPro"/>
</dbReference>
<dbReference type="InterPro" id="IPR027417">
    <property type="entry name" value="P-loop_NTPase"/>
</dbReference>
<evidence type="ECO:0000259" key="6">
    <source>
        <dbReference type="Pfam" id="PF02492"/>
    </source>
</evidence>
<evidence type="ECO:0000256" key="5">
    <source>
        <dbReference type="ARBA" id="ARBA00023186"/>
    </source>
</evidence>
<dbReference type="Proteomes" id="UP000752814">
    <property type="component" value="Unassembled WGS sequence"/>
</dbReference>
<dbReference type="PIRSF" id="PIRSF005624">
    <property type="entry name" value="Ni-bind_GTPase"/>
    <property type="match status" value="1"/>
</dbReference>